<gene>
    <name evidence="2" type="ORF">ACFQKB_17415</name>
</gene>
<organism evidence="2 3">
    <name type="scientific">Actinomadura yumaensis</name>
    <dbReference type="NCBI Taxonomy" id="111807"/>
    <lineage>
        <taxon>Bacteria</taxon>
        <taxon>Bacillati</taxon>
        <taxon>Actinomycetota</taxon>
        <taxon>Actinomycetes</taxon>
        <taxon>Streptosporangiales</taxon>
        <taxon>Thermomonosporaceae</taxon>
        <taxon>Actinomadura</taxon>
    </lineage>
</organism>
<dbReference type="InterPro" id="IPR024975">
    <property type="entry name" value="NOV_C"/>
</dbReference>
<proteinExistence type="predicted"/>
<name>A0ABW2CLH6_9ACTN</name>
<dbReference type="Pfam" id="PF13020">
    <property type="entry name" value="NOV_C"/>
    <property type="match status" value="1"/>
</dbReference>
<dbReference type="RefSeq" id="WP_160822944.1">
    <property type="nucleotide sequence ID" value="NZ_JBHSXE010000001.1"/>
</dbReference>
<evidence type="ECO:0000313" key="3">
    <source>
        <dbReference type="Proteomes" id="UP001596380"/>
    </source>
</evidence>
<dbReference type="InterPro" id="IPR052957">
    <property type="entry name" value="Auxin_embryo_med"/>
</dbReference>
<dbReference type="InterPro" id="IPR036890">
    <property type="entry name" value="HATPase_C_sf"/>
</dbReference>
<dbReference type="NCBIfam" id="NF047352">
    <property type="entry name" value="P_loop_sacsin"/>
    <property type="match status" value="1"/>
</dbReference>
<dbReference type="PANTHER" id="PTHR32387:SF0">
    <property type="entry name" value="PROTEIN NO VEIN"/>
    <property type="match status" value="1"/>
</dbReference>
<sequence length="605" mass="65394">MPGLARHLQTLQTTLVREYTQAPGLFGEIARMEALLADTYRDRVPYELLQNSDDAGSRVVEVEDLGDGRFGWRNDGRPLNAADIEALCRSASSTKQRGEGTIGYRGIGFKSLAAIAERIDIRSADVAFSFDRRRSAEKLGMAVDPGSVPLIRVPTGIREVEAWVDGVSFTVTRQGGAQAQIGNIDPISVLFLRNVEQLTVRADGQASTAHIERNDQGVVLRNTDGEARFALLRHGGATVAVPLDARALALAGIRGRLACFLPLSDELGVPIVVSGDLLTDPSRTHAVVGDESTQQILADAASAVAEALCMPSGAVFERLWELVLDGEDIRSPLVAPTLTASKAFLTFLRDEMMARQPGFAYSPVALEPEDVAAVFPQGGPVALYAERNQASARAARTVLGLRSLDIAEIVNSPAVPGLSAPTRTRLGHHLAQLARTHGRRLSPAEQQLVDAVAEPATPPAAVPKIARTDKAATVPSTSLPEILTRWRTAEVATMEFLNARGWKLRDVSAQNVGYDLEGVDSQGNAVRVEVKKVDQLDAQFSMTNNELSLMLHAPKGYLIALLVGDGPIAKLMILDPANRDLPRERVCRRWDYVFTDWARFATTIS</sequence>
<feature type="domain" description="Protein NO VEIN C-terminal" evidence="1">
    <location>
        <begin position="493"/>
        <end position="566"/>
    </location>
</feature>
<dbReference type="EMBL" id="JBHSXS010000008">
    <property type="protein sequence ID" value="MFC6881543.1"/>
    <property type="molecule type" value="Genomic_DNA"/>
</dbReference>
<keyword evidence="3" id="KW-1185">Reference proteome</keyword>
<dbReference type="PANTHER" id="PTHR32387">
    <property type="entry name" value="WU:FJ29H11"/>
    <property type="match status" value="1"/>
</dbReference>
<dbReference type="Gene3D" id="3.30.565.10">
    <property type="entry name" value="Histidine kinase-like ATPase, C-terminal domain"/>
    <property type="match status" value="1"/>
</dbReference>
<reference evidence="3" key="1">
    <citation type="journal article" date="2019" name="Int. J. Syst. Evol. Microbiol.">
        <title>The Global Catalogue of Microorganisms (GCM) 10K type strain sequencing project: providing services to taxonomists for standard genome sequencing and annotation.</title>
        <authorList>
            <consortium name="The Broad Institute Genomics Platform"/>
            <consortium name="The Broad Institute Genome Sequencing Center for Infectious Disease"/>
            <person name="Wu L."/>
            <person name="Ma J."/>
        </authorList>
    </citation>
    <scope>NUCLEOTIDE SEQUENCE [LARGE SCALE GENOMIC DNA]</scope>
    <source>
        <strain evidence="3">JCM 3369</strain>
    </source>
</reference>
<evidence type="ECO:0000259" key="1">
    <source>
        <dbReference type="Pfam" id="PF13020"/>
    </source>
</evidence>
<dbReference type="SUPFAM" id="SSF55874">
    <property type="entry name" value="ATPase domain of HSP90 chaperone/DNA topoisomerase II/histidine kinase"/>
    <property type="match status" value="1"/>
</dbReference>
<protein>
    <submittedName>
        <fullName evidence="2">DUF3883 domain-containing protein</fullName>
    </submittedName>
</protein>
<evidence type="ECO:0000313" key="2">
    <source>
        <dbReference type="EMBL" id="MFC6881543.1"/>
    </source>
</evidence>
<accession>A0ABW2CLH6</accession>
<comment type="caution">
    <text evidence="2">The sequence shown here is derived from an EMBL/GenBank/DDBJ whole genome shotgun (WGS) entry which is preliminary data.</text>
</comment>
<dbReference type="Proteomes" id="UP001596380">
    <property type="component" value="Unassembled WGS sequence"/>
</dbReference>